<evidence type="ECO:0000256" key="4">
    <source>
        <dbReference type="ARBA" id="ARBA00023125"/>
    </source>
</evidence>
<keyword evidence="8" id="KW-0472">Membrane</keyword>
<evidence type="ECO:0000256" key="6">
    <source>
        <dbReference type="ARBA" id="ARBA00032930"/>
    </source>
</evidence>
<dbReference type="GO" id="GO:0042276">
    <property type="term" value="P:error-prone translesion synthesis"/>
    <property type="evidence" value="ECO:0007669"/>
    <property type="project" value="TreeGrafter"/>
</dbReference>
<dbReference type="Pfam" id="PF04042">
    <property type="entry name" value="DNA_pol_E_B"/>
    <property type="match status" value="1"/>
</dbReference>
<feature type="region of interest" description="Disordered" evidence="7">
    <location>
        <begin position="328"/>
        <end position="356"/>
    </location>
</feature>
<evidence type="ECO:0000256" key="8">
    <source>
        <dbReference type="SAM" id="Phobius"/>
    </source>
</evidence>
<name>A0A2S2NSS3_SCHGA</name>
<keyword evidence="5" id="KW-0539">Nucleus</keyword>
<dbReference type="PANTHER" id="PTHR12708:SF0">
    <property type="entry name" value="DNA POLYMERASE EPSILON SUBUNIT 2"/>
    <property type="match status" value="1"/>
</dbReference>
<dbReference type="EMBL" id="GGMR01007586">
    <property type="protein sequence ID" value="MBY20205.1"/>
    <property type="molecule type" value="Transcribed_RNA"/>
</dbReference>
<gene>
    <name evidence="10" type="primary">POLE2_1</name>
    <name evidence="10" type="ORF">g.8633</name>
</gene>
<evidence type="ECO:0000313" key="10">
    <source>
        <dbReference type="EMBL" id="MBY20205.1"/>
    </source>
</evidence>
<evidence type="ECO:0000256" key="3">
    <source>
        <dbReference type="ARBA" id="ARBA00022705"/>
    </source>
</evidence>
<evidence type="ECO:0000256" key="5">
    <source>
        <dbReference type="ARBA" id="ARBA00023242"/>
    </source>
</evidence>
<comment type="similarity">
    <text evidence="2">Belongs to the DNA polymerase epsilon subunit B family.</text>
</comment>
<evidence type="ECO:0000256" key="7">
    <source>
        <dbReference type="SAM" id="MobiDB-lite"/>
    </source>
</evidence>
<dbReference type="GO" id="GO:0006261">
    <property type="term" value="P:DNA-templated DNA replication"/>
    <property type="evidence" value="ECO:0007669"/>
    <property type="project" value="InterPro"/>
</dbReference>
<evidence type="ECO:0000256" key="2">
    <source>
        <dbReference type="ARBA" id="ARBA00009560"/>
    </source>
</evidence>
<comment type="subcellular location">
    <subcellularLocation>
        <location evidence="1">Nucleus</location>
    </subcellularLocation>
</comment>
<keyword evidence="4" id="KW-0238">DNA-binding</keyword>
<sequence length="356" mass="40436">MYSFMNNYHFMCVILIVFVFVFRIYFGESNNFSDNNDLNLKSCNPKLLEYEKRKNRMIIFVSDVFLDDPKVLRKFHTLLNSFNDLAPVAIVMMGDFLSCHVPSHAYAQELKTHITQLAHFLHDNTPGLCKHTMFVLLSGPGDRYTGAAGASILPRPFIPEFLTEEFRRLVPRCVFTTNPCRMQYCTQQIHIIRADGLMKKTANYDIRHGSMDRKKSLTVPESDDDIIKNYIKTLESQSHLITVPLDVCPTYWPLASHSLSLYPMPDLVCIADANAPEYSTVGSNNSNSSNSKISSSTGCIFFNPASFSKNKYSFSVYITAQRQIEDSNLPDDEYDANSSLMDTEDTVATVGNRRKT</sequence>
<keyword evidence="8" id="KW-0812">Transmembrane</keyword>
<dbReference type="GO" id="GO:0003677">
    <property type="term" value="F:DNA binding"/>
    <property type="evidence" value="ECO:0007669"/>
    <property type="project" value="UniProtKB-KW"/>
</dbReference>
<accession>A0A2S2NSS3</accession>
<dbReference type="InterPro" id="IPR016266">
    <property type="entry name" value="POLE2"/>
</dbReference>
<dbReference type="AlphaFoldDB" id="A0A2S2NSS3"/>
<evidence type="ECO:0000259" key="9">
    <source>
        <dbReference type="Pfam" id="PF04042"/>
    </source>
</evidence>
<reference evidence="10" key="1">
    <citation type="submission" date="2018-04" db="EMBL/GenBank/DDBJ databases">
        <title>Transcriptome of Schizaphis graminum biotype I.</title>
        <authorList>
            <person name="Scully E.D."/>
            <person name="Geib S.M."/>
            <person name="Palmer N.A."/>
            <person name="Koch K."/>
            <person name="Bradshaw J."/>
            <person name="Heng-Moss T."/>
            <person name="Sarath G."/>
        </authorList>
    </citation>
    <scope>NUCLEOTIDE SEQUENCE</scope>
</reference>
<keyword evidence="8" id="KW-1133">Transmembrane helix</keyword>
<feature type="transmembrane region" description="Helical" evidence="8">
    <location>
        <begin position="7"/>
        <end position="26"/>
    </location>
</feature>
<dbReference type="InterPro" id="IPR007185">
    <property type="entry name" value="DNA_pol_a/d/e_bsu"/>
</dbReference>
<keyword evidence="3" id="KW-0235">DNA replication</keyword>
<proteinExistence type="inferred from homology"/>
<feature type="domain" description="DNA polymerase alpha/delta/epsilon subunit B" evidence="9">
    <location>
        <begin position="58"/>
        <end position="278"/>
    </location>
</feature>
<organism evidence="10">
    <name type="scientific">Schizaphis graminum</name>
    <name type="common">Green bug aphid</name>
    <dbReference type="NCBI Taxonomy" id="13262"/>
    <lineage>
        <taxon>Eukaryota</taxon>
        <taxon>Metazoa</taxon>
        <taxon>Ecdysozoa</taxon>
        <taxon>Arthropoda</taxon>
        <taxon>Hexapoda</taxon>
        <taxon>Insecta</taxon>
        <taxon>Pterygota</taxon>
        <taxon>Neoptera</taxon>
        <taxon>Paraneoptera</taxon>
        <taxon>Hemiptera</taxon>
        <taxon>Sternorrhyncha</taxon>
        <taxon>Aphidomorpha</taxon>
        <taxon>Aphidoidea</taxon>
        <taxon>Aphididae</taxon>
        <taxon>Aphidini</taxon>
        <taxon>Schizaphis</taxon>
    </lineage>
</organism>
<dbReference type="GO" id="GO:0008622">
    <property type="term" value="C:epsilon DNA polymerase complex"/>
    <property type="evidence" value="ECO:0007669"/>
    <property type="project" value="InterPro"/>
</dbReference>
<protein>
    <recommendedName>
        <fullName evidence="6">DNA polymerase II subunit 2</fullName>
    </recommendedName>
</protein>
<evidence type="ECO:0000256" key="1">
    <source>
        <dbReference type="ARBA" id="ARBA00004123"/>
    </source>
</evidence>
<dbReference type="PANTHER" id="PTHR12708">
    <property type="entry name" value="DNA POLYMERASE EPSILON SUBUNIT B"/>
    <property type="match status" value="1"/>
</dbReference>